<keyword evidence="2" id="KW-0067">ATP-binding</keyword>
<dbReference type="InterPro" id="IPR011990">
    <property type="entry name" value="TPR-like_helical_dom_sf"/>
</dbReference>
<feature type="region of interest" description="Disordered" evidence="3">
    <location>
        <begin position="1"/>
        <end position="49"/>
    </location>
</feature>
<dbReference type="InterPro" id="IPR019734">
    <property type="entry name" value="TPR_rpt"/>
</dbReference>
<dbReference type="Gene3D" id="1.10.10.10">
    <property type="entry name" value="Winged helix-like DNA-binding domain superfamily/Winged helix DNA-binding domain"/>
    <property type="match status" value="1"/>
</dbReference>
<dbReference type="SUPFAM" id="SSF46894">
    <property type="entry name" value="C-terminal effector domain of the bipartite response regulators"/>
    <property type="match status" value="1"/>
</dbReference>
<keyword evidence="1" id="KW-0547">Nucleotide-binding</keyword>
<comment type="caution">
    <text evidence="5">The sequence shown here is derived from an EMBL/GenBank/DDBJ whole genome shotgun (WGS) entry which is preliminary data.</text>
</comment>
<dbReference type="SUPFAM" id="SSF48452">
    <property type="entry name" value="TPR-like"/>
    <property type="match status" value="2"/>
</dbReference>
<keyword evidence="6" id="KW-1185">Reference proteome</keyword>
<feature type="domain" description="HTH luxR-type" evidence="4">
    <location>
        <begin position="929"/>
        <end position="993"/>
    </location>
</feature>
<dbReference type="RefSeq" id="WP_317570723.1">
    <property type="nucleotide sequence ID" value="NZ_JAWLKA010000022.1"/>
</dbReference>
<dbReference type="PROSITE" id="PS00622">
    <property type="entry name" value="HTH_LUXR_1"/>
    <property type="match status" value="1"/>
</dbReference>
<dbReference type="PRINTS" id="PR00038">
    <property type="entry name" value="HTHLUXR"/>
</dbReference>
<dbReference type="SUPFAM" id="SSF52540">
    <property type="entry name" value="P-loop containing nucleoside triphosphate hydrolases"/>
    <property type="match status" value="1"/>
</dbReference>
<dbReference type="Gene3D" id="3.40.50.300">
    <property type="entry name" value="P-loop containing nucleotide triphosphate hydrolases"/>
    <property type="match status" value="1"/>
</dbReference>
<proteinExistence type="predicted"/>
<reference evidence="5 6" key="1">
    <citation type="submission" date="2023-10" db="EMBL/GenBank/DDBJ databases">
        <title>Development of a sustainable strategy for remediation of hydrocarbon-contaminated territories based on the waste exchange concept.</title>
        <authorList>
            <person name="Krivoruchko A."/>
        </authorList>
    </citation>
    <scope>NUCLEOTIDE SEQUENCE [LARGE SCALE GENOMIC DNA]</scope>
    <source>
        <strain evidence="5 6">IEGM 60</strain>
    </source>
</reference>
<gene>
    <name evidence="5" type="ORF">R3Q59_31745</name>
</gene>
<dbReference type="InterPro" id="IPR000792">
    <property type="entry name" value="Tscrpt_reg_LuxR_C"/>
</dbReference>
<sequence length="1002" mass="108926">MLYTQGETTDLPGVLEDAAREVQPEQGAASFAEKVDMPTPEQSTDNPAPLLERGREVEAITRAVRSGTRGDGQMLLIEGPSGIGKSRLLAAAQAIGEDFGAEVLTTCGGELEQEFPLGLALRLLETRIARASQVELEAVFRGHAALVEPMLRRPLHETATALTDEFVLLHSLYWLIANLAEERPLVLIADDLQWGDELSLRFLLYLAQRLGDLPVIIVGAVRTGDPAAENELVARIALQASHTLQPAELSRDAVKELLHTLLPDADDNDALIDESWAATRGNPFLLRELATAMDSRSAVGAANPYGAVPDTAPESVTRSVMLRIARLGDDALALARAVAVLGTSTSLVTAAELSGLDFAAATVAAERLAAAQIFASAANLSFYHPMIRAAVYRKFPSNERARCHLEAAKLLRASEADMDGVAVHLMRGAPTDSEWARTALHSAAKSAARKGAPSAAAGYLRRALTMQHEDPRQHANLLIDLGIMEAAAGETNSLVHLESALELIDEPDEQARAMYALGQTLFRYGRPAEALTVFRKGADTFTHTDRDLALRFEAGYMASAAYLVDRPHEAHQRVSALATTFPAQSELTSAERLLILHLAVFRAMSEPRSADHAELVLRALGDSVKLWRETSDGMTISHAILALTWCGRAQDAAEVADSVLTDARMRGDSLIFAEISLARSMAMYSLGRVSEAMVDAQAAIIGMKRGWNSTVPAPQGILAYCLIDRGELEQAAEVLHDAEAQLRSRETRTLNVWFYMARGRLRLLQSDFHGASDDFLRVGKLLENNRFHNPGYMLAPWRSLAGRALHAAGRTEAAIELIDRDIELARQFGLCSTLGSALRERALVASPNPEIALLEESVTVLESAESSPLELARTLIELGSAQRRIGKKVRSRETLREALDLAHRSGATAVERQAHQELLVSGARPRRQVIHGLNALTPSEQRIAALFADGLTTRSIAETLYLTMSTVEWHRRNIYRKLDIDSRDALRAALDSDGEHPTGTSV</sequence>
<dbReference type="PANTHER" id="PTHR16305">
    <property type="entry name" value="TESTICULAR SOLUBLE ADENYLYL CYCLASE"/>
    <property type="match status" value="1"/>
</dbReference>
<evidence type="ECO:0000256" key="1">
    <source>
        <dbReference type="ARBA" id="ARBA00022741"/>
    </source>
</evidence>
<dbReference type="PROSITE" id="PS50043">
    <property type="entry name" value="HTH_LUXR_2"/>
    <property type="match status" value="1"/>
</dbReference>
<dbReference type="Gene3D" id="1.25.40.10">
    <property type="entry name" value="Tetratricopeptide repeat domain"/>
    <property type="match status" value="2"/>
</dbReference>
<dbReference type="InterPro" id="IPR041664">
    <property type="entry name" value="AAA_16"/>
</dbReference>
<dbReference type="EMBL" id="JAWLKA010000022">
    <property type="protein sequence ID" value="MDV6285054.1"/>
    <property type="molecule type" value="Genomic_DNA"/>
</dbReference>
<dbReference type="PANTHER" id="PTHR16305:SF35">
    <property type="entry name" value="TRANSCRIPTIONAL ACTIVATOR DOMAIN"/>
    <property type="match status" value="1"/>
</dbReference>
<dbReference type="InterPro" id="IPR016032">
    <property type="entry name" value="Sig_transdc_resp-reg_C-effctor"/>
</dbReference>
<dbReference type="Pfam" id="PF00196">
    <property type="entry name" value="GerE"/>
    <property type="match status" value="1"/>
</dbReference>
<evidence type="ECO:0000256" key="3">
    <source>
        <dbReference type="SAM" id="MobiDB-lite"/>
    </source>
</evidence>
<dbReference type="CDD" id="cd06170">
    <property type="entry name" value="LuxR_C_like"/>
    <property type="match status" value="1"/>
</dbReference>
<dbReference type="SMART" id="SM00028">
    <property type="entry name" value="TPR"/>
    <property type="match status" value="5"/>
</dbReference>
<dbReference type="InterPro" id="IPR027417">
    <property type="entry name" value="P-loop_NTPase"/>
</dbReference>
<name>A0ABU4CNB1_RHOJO</name>
<evidence type="ECO:0000313" key="6">
    <source>
        <dbReference type="Proteomes" id="UP001185737"/>
    </source>
</evidence>
<evidence type="ECO:0000313" key="5">
    <source>
        <dbReference type="EMBL" id="MDV6285054.1"/>
    </source>
</evidence>
<dbReference type="Proteomes" id="UP001185737">
    <property type="component" value="Unassembled WGS sequence"/>
</dbReference>
<dbReference type="Pfam" id="PF13191">
    <property type="entry name" value="AAA_16"/>
    <property type="match status" value="1"/>
</dbReference>
<organism evidence="5 6">
    <name type="scientific">Rhodococcus jostii</name>
    <dbReference type="NCBI Taxonomy" id="132919"/>
    <lineage>
        <taxon>Bacteria</taxon>
        <taxon>Bacillati</taxon>
        <taxon>Actinomycetota</taxon>
        <taxon>Actinomycetes</taxon>
        <taxon>Mycobacteriales</taxon>
        <taxon>Nocardiaceae</taxon>
        <taxon>Rhodococcus</taxon>
    </lineage>
</organism>
<accession>A0ABU4CNB1</accession>
<protein>
    <submittedName>
        <fullName evidence="5">AAA family ATPase</fullName>
    </submittedName>
</protein>
<evidence type="ECO:0000259" key="4">
    <source>
        <dbReference type="PROSITE" id="PS50043"/>
    </source>
</evidence>
<evidence type="ECO:0000256" key="2">
    <source>
        <dbReference type="ARBA" id="ARBA00022840"/>
    </source>
</evidence>
<dbReference type="SMART" id="SM00421">
    <property type="entry name" value="HTH_LUXR"/>
    <property type="match status" value="1"/>
</dbReference>
<dbReference type="InterPro" id="IPR036388">
    <property type="entry name" value="WH-like_DNA-bd_sf"/>
</dbReference>